<reference evidence="2 3" key="1">
    <citation type="journal article" date="2014" name="Int. J. Syst. Evol. Microbiol.">
        <title>Solimonas terrae sp. nov., isolated from soil.</title>
        <authorList>
            <person name="Kim S.J."/>
            <person name="Moon J.Y."/>
            <person name="Weon H.Y."/>
            <person name="Ahn J.H."/>
            <person name="Chen W.M."/>
            <person name="Kwon S.W."/>
        </authorList>
    </citation>
    <scope>NUCLEOTIDE SEQUENCE [LARGE SCALE GENOMIC DNA]</scope>
    <source>
        <strain evidence="2 3">KIS83-12</strain>
    </source>
</reference>
<organism evidence="2 3">
    <name type="scientific">Solimonas terrae</name>
    <dbReference type="NCBI Taxonomy" id="1396819"/>
    <lineage>
        <taxon>Bacteria</taxon>
        <taxon>Pseudomonadati</taxon>
        <taxon>Pseudomonadota</taxon>
        <taxon>Gammaproteobacteria</taxon>
        <taxon>Nevskiales</taxon>
        <taxon>Nevskiaceae</taxon>
        <taxon>Solimonas</taxon>
    </lineage>
</organism>
<sequence>MSPTRTASKRSKTGSSRRGGRSVKMAVDTRYAQARRRELAVAQRHDWHDWLIPSGVVGFLATITAYHHGVLFGIVHSWL</sequence>
<protein>
    <submittedName>
        <fullName evidence="2">Uncharacterized protein</fullName>
    </submittedName>
</protein>
<proteinExistence type="predicted"/>
<evidence type="ECO:0000256" key="1">
    <source>
        <dbReference type="SAM" id="MobiDB-lite"/>
    </source>
</evidence>
<dbReference type="AlphaFoldDB" id="A0A6M2BM38"/>
<feature type="region of interest" description="Disordered" evidence="1">
    <location>
        <begin position="1"/>
        <end position="25"/>
    </location>
</feature>
<keyword evidence="3" id="KW-1185">Reference proteome</keyword>
<accession>A0A6M2BM38</accession>
<name>A0A6M2BM38_9GAMM</name>
<dbReference type="RefSeq" id="WP_166250804.1">
    <property type="nucleotide sequence ID" value="NZ_JAAMOW010000001.1"/>
</dbReference>
<evidence type="ECO:0000313" key="2">
    <source>
        <dbReference type="EMBL" id="NGY03390.1"/>
    </source>
</evidence>
<dbReference type="EMBL" id="JAAMOW010000001">
    <property type="protein sequence ID" value="NGY03390.1"/>
    <property type="molecule type" value="Genomic_DNA"/>
</dbReference>
<comment type="caution">
    <text evidence="2">The sequence shown here is derived from an EMBL/GenBank/DDBJ whole genome shotgun (WGS) entry which is preliminary data.</text>
</comment>
<dbReference type="Proteomes" id="UP000472676">
    <property type="component" value="Unassembled WGS sequence"/>
</dbReference>
<gene>
    <name evidence="2" type="ORF">G7Y85_01290</name>
</gene>
<evidence type="ECO:0000313" key="3">
    <source>
        <dbReference type="Proteomes" id="UP000472676"/>
    </source>
</evidence>